<evidence type="ECO:0000256" key="7">
    <source>
        <dbReference type="SAM" id="Phobius"/>
    </source>
</evidence>
<dbReference type="SMART" id="SM00044">
    <property type="entry name" value="CYCc"/>
    <property type="match status" value="1"/>
</dbReference>
<dbReference type="AlphaFoldDB" id="A0A235EFQ2"/>
<organism evidence="9 10">
    <name type="scientific">Acidovorax kalamii</name>
    <dbReference type="NCBI Taxonomy" id="2004485"/>
    <lineage>
        <taxon>Bacteria</taxon>
        <taxon>Pseudomonadati</taxon>
        <taxon>Pseudomonadota</taxon>
        <taxon>Betaproteobacteria</taxon>
        <taxon>Burkholderiales</taxon>
        <taxon>Comamonadaceae</taxon>
        <taxon>Acidovorax</taxon>
    </lineage>
</organism>
<evidence type="ECO:0000313" key="10">
    <source>
        <dbReference type="Proteomes" id="UP000215441"/>
    </source>
</evidence>
<dbReference type="InterPro" id="IPR007890">
    <property type="entry name" value="CHASE2"/>
</dbReference>
<name>A0A235EFQ2_9BURK</name>
<protein>
    <submittedName>
        <fullName evidence="9">Adenylate/guanylate cyclase domain-containing protein</fullName>
    </submittedName>
</protein>
<dbReference type="GO" id="GO:0006171">
    <property type="term" value="P:cAMP biosynthetic process"/>
    <property type="evidence" value="ECO:0007669"/>
    <property type="project" value="TreeGrafter"/>
</dbReference>
<feature type="transmembrane region" description="Helical" evidence="7">
    <location>
        <begin position="307"/>
        <end position="323"/>
    </location>
</feature>
<dbReference type="PANTHER" id="PTHR43081:SF1">
    <property type="entry name" value="ADENYLATE CYCLASE, TERMINAL-DIFFERENTIATION SPECIFIC"/>
    <property type="match status" value="1"/>
</dbReference>
<dbReference type="GO" id="GO:0004016">
    <property type="term" value="F:adenylate cyclase activity"/>
    <property type="evidence" value="ECO:0007669"/>
    <property type="project" value="UniProtKB-ARBA"/>
</dbReference>
<evidence type="ECO:0000256" key="6">
    <source>
        <dbReference type="ARBA" id="ARBA00023136"/>
    </source>
</evidence>
<dbReference type="EMBL" id="NOIG01000015">
    <property type="protein sequence ID" value="OYD47878.1"/>
    <property type="molecule type" value="Genomic_DNA"/>
</dbReference>
<sequence>MSWTPATASDRASPATWRSQPWWPLAACLLALLLVGAATFTRTWHLLEFKTFDVLTALVAPQRSTLPVVILAIDEPTFQELQQPWPFPRSVHAALLQRLHADGAAAVGFDVVFADPSTEAEDAALDRAIAEAGPVVLAATREKIDSSNAALWLDVLPLQRFLDAGADAGDAGVEPDDDFVVRRAPVARESFALRLAQRAAEARGQQRPALRHFDWIGYRGARGTFDTRSYYQALEPGLLPAGFFKNKIVLVGRSARTATELTRSQADLFNSPFGTAGGERLFPGVELQATLVDNYLTGGGLRSVHESWSLALVLLVLPVLLWGNRRLPLAGAAALAAVLVGAIALGSWWLFARFQLWWPPLLPAAATAAIYGGAALAGYAAVRQRARQTRAMFAQYVPPAVVERLIAQPELMRLGGESREVTLMFTDLASFTTLSEQLSADQTVEVLTAYFNAMTPIVHATGGTLDKFIGDAVMAFWGAPLDDAQHAEHAVAAAIAMQQAMQALVAGLAARGLPPIHMRIGLHTGRVVVGNVGSDQRFSYTAIGDAVNLAARLEGANKAFGTGVLLSAATAAQLPPTVALRALDDVIVKGKTEPVRVFTPCDDATVREASNAALTAFHARDWPGAEAQLARVLERLPGDLAATRLRERVAEARALPADAPWVPAVSLDKL</sequence>
<dbReference type="InterPro" id="IPR050697">
    <property type="entry name" value="Adenylyl/Guanylyl_Cyclase_3/4"/>
</dbReference>
<comment type="similarity">
    <text evidence="2">Belongs to the adenylyl cyclase class-3 family.</text>
</comment>
<feature type="transmembrane region" description="Helical" evidence="7">
    <location>
        <begin position="330"/>
        <end position="351"/>
    </location>
</feature>
<dbReference type="InterPro" id="IPR001054">
    <property type="entry name" value="A/G_cyclase"/>
</dbReference>
<evidence type="ECO:0000259" key="8">
    <source>
        <dbReference type="PROSITE" id="PS50125"/>
    </source>
</evidence>
<reference evidence="9 10" key="1">
    <citation type="submission" date="2017-07" db="EMBL/GenBank/DDBJ databases">
        <title>Acidovorax KNDSW TSA 6 genome sequence and assembly.</title>
        <authorList>
            <person name="Mayilraj S."/>
        </authorList>
    </citation>
    <scope>NUCLEOTIDE SEQUENCE [LARGE SCALE GENOMIC DNA]</scope>
    <source>
        <strain evidence="9 10">KNDSW-TSA6</strain>
    </source>
</reference>
<dbReference type="PANTHER" id="PTHR43081">
    <property type="entry name" value="ADENYLATE CYCLASE, TERMINAL-DIFFERENTIATION SPECIFIC-RELATED"/>
    <property type="match status" value="1"/>
</dbReference>
<evidence type="ECO:0000256" key="3">
    <source>
        <dbReference type="ARBA" id="ARBA00022475"/>
    </source>
</evidence>
<evidence type="ECO:0000256" key="2">
    <source>
        <dbReference type="ARBA" id="ARBA00005381"/>
    </source>
</evidence>
<dbReference type="FunFam" id="3.30.70.1230:FF:000016">
    <property type="entry name" value="Adenylate/guanylate cyclase domain-containing protein"/>
    <property type="match status" value="1"/>
</dbReference>
<dbReference type="Pfam" id="PF05226">
    <property type="entry name" value="CHASE2"/>
    <property type="match status" value="1"/>
</dbReference>
<evidence type="ECO:0000313" key="9">
    <source>
        <dbReference type="EMBL" id="OYD47878.1"/>
    </source>
</evidence>
<proteinExistence type="inferred from homology"/>
<dbReference type="CDD" id="cd07302">
    <property type="entry name" value="CHD"/>
    <property type="match status" value="1"/>
</dbReference>
<dbReference type="SMART" id="SM01080">
    <property type="entry name" value="CHASE2"/>
    <property type="match status" value="1"/>
</dbReference>
<keyword evidence="10" id="KW-1185">Reference proteome</keyword>
<keyword evidence="6 7" id="KW-0472">Membrane</keyword>
<dbReference type="InterPro" id="IPR029787">
    <property type="entry name" value="Nucleotide_cyclase"/>
</dbReference>
<evidence type="ECO:0000256" key="5">
    <source>
        <dbReference type="ARBA" id="ARBA00022989"/>
    </source>
</evidence>
<keyword evidence="5 7" id="KW-1133">Transmembrane helix</keyword>
<gene>
    <name evidence="9" type="ORF">CBY09_22940</name>
</gene>
<accession>A0A235EFQ2</accession>
<dbReference type="Gene3D" id="3.30.70.1230">
    <property type="entry name" value="Nucleotide cyclase"/>
    <property type="match status" value="1"/>
</dbReference>
<dbReference type="GO" id="GO:0030313">
    <property type="term" value="C:cell envelope"/>
    <property type="evidence" value="ECO:0007669"/>
    <property type="project" value="UniProtKB-SubCell"/>
</dbReference>
<dbReference type="OrthoDB" id="9802500at2"/>
<evidence type="ECO:0000256" key="1">
    <source>
        <dbReference type="ARBA" id="ARBA00004196"/>
    </source>
</evidence>
<evidence type="ECO:0000256" key="4">
    <source>
        <dbReference type="ARBA" id="ARBA00022692"/>
    </source>
</evidence>
<dbReference type="RefSeq" id="WP_094291883.1">
    <property type="nucleotide sequence ID" value="NZ_NOIG01000015.1"/>
</dbReference>
<dbReference type="PROSITE" id="PS50125">
    <property type="entry name" value="GUANYLATE_CYCLASE_2"/>
    <property type="match status" value="1"/>
</dbReference>
<dbReference type="Proteomes" id="UP000215441">
    <property type="component" value="Unassembled WGS sequence"/>
</dbReference>
<feature type="domain" description="Guanylate cyclase" evidence="8">
    <location>
        <begin position="422"/>
        <end position="554"/>
    </location>
</feature>
<feature type="transmembrane region" description="Helical" evidence="7">
    <location>
        <begin position="357"/>
        <end position="382"/>
    </location>
</feature>
<dbReference type="GO" id="GO:0035556">
    <property type="term" value="P:intracellular signal transduction"/>
    <property type="evidence" value="ECO:0007669"/>
    <property type="project" value="InterPro"/>
</dbReference>
<comment type="caution">
    <text evidence="9">The sequence shown here is derived from an EMBL/GenBank/DDBJ whole genome shotgun (WGS) entry which is preliminary data.</text>
</comment>
<dbReference type="SUPFAM" id="SSF55073">
    <property type="entry name" value="Nucleotide cyclase"/>
    <property type="match status" value="1"/>
</dbReference>
<keyword evidence="4 7" id="KW-0812">Transmembrane</keyword>
<keyword evidence="3" id="KW-1003">Cell membrane</keyword>
<dbReference type="Pfam" id="PF00211">
    <property type="entry name" value="Guanylate_cyc"/>
    <property type="match status" value="1"/>
</dbReference>
<comment type="subcellular location">
    <subcellularLocation>
        <location evidence="1">Cell envelope</location>
    </subcellularLocation>
</comment>